<accession>A0A4U1HKB5</accession>
<gene>
    <name evidence="3" type="ORF">FAZ69_31140</name>
</gene>
<dbReference type="AlphaFoldDB" id="A0A4U1HKB5"/>
<evidence type="ECO:0000256" key="1">
    <source>
        <dbReference type="ARBA" id="ARBA00022729"/>
    </source>
</evidence>
<dbReference type="RefSeq" id="WP_136898994.1">
    <property type="nucleotide sequence ID" value="NZ_SWJE01000025.1"/>
</dbReference>
<proteinExistence type="predicted"/>
<keyword evidence="4" id="KW-1185">Reference proteome</keyword>
<dbReference type="SUPFAM" id="SSF101756">
    <property type="entry name" value="Hypothetical protein YgiW"/>
    <property type="match status" value="1"/>
</dbReference>
<dbReference type="Gene3D" id="2.40.50.200">
    <property type="entry name" value="Bacterial OB-fold"/>
    <property type="match status" value="1"/>
</dbReference>
<dbReference type="PANTHER" id="PTHR36571:SF1">
    <property type="entry name" value="PROTEIN YGIW"/>
    <property type="match status" value="1"/>
</dbReference>
<name>A0A4U1HKB5_9BURK</name>
<dbReference type="OrthoDB" id="6650354at2"/>
<dbReference type="NCBIfam" id="NF033674">
    <property type="entry name" value="stress_OB_fold"/>
    <property type="match status" value="1"/>
</dbReference>
<comment type="caution">
    <text evidence="3">The sequence shown here is derived from an EMBL/GenBank/DDBJ whole genome shotgun (WGS) entry which is preliminary data.</text>
</comment>
<dbReference type="InterPro" id="IPR005220">
    <property type="entry name" value="CarO-like"/>
</dbReference>
<sequence>MKRVLTAAALCFVCAAASAQYAGPNAATAVTSVKALHEHARDDQYVTLQGRIVSKIGGDDYLFADDTGQVKVEIEPHLFPAGRPIDDKTRVRITGKFDKEWVSKHSEIEVDQLTVLD</sequence>
<feature type="chain" id="PRO_5020648430" evidence="2">
    <location>
        <begin position="23"/>
        <end position="117"/>
    </location>
</feature>
<evidence type="ECO:0000313" key="4">
    <source>
        <dbReference type="Proteomes" id="UP000305539"/>
    </source>
</evidence>
<protein>
    <submittedName>
        <fullName evidence="3">NirD/YgiW/YdeI family stress tolerance protein</fullName>
    </submittedName>
</protein>
<dbReference type="Proteomes" id="UP000305539">
    <property type="component" value="Unassembled WGS sequence"/>
</dbReference>
<feature type="signal peptide" evidence="2">
    <location>
        <begin position="1"/>
        <end position="22"/>
    </location>
</feature>
<dbReference type="PANTHER" id="PTHR36571">
    <property type="entry name" value="PROTEIN YGIW"/>
    <property type="match status" value="1"/>
</dbReference>
<reference evidence="3 4" key="1">
    <citation type="submission" date="2019-04" db="EMBL/GenBank/DDBJ databases">
        <title>Trinickia sp. 7GSK02, isolated from subtropical forest soil.</title>
        <authorList>
            <person name="Gao Z.-H."/>
            <person name="Qiu L.-H."/>
        </authorList>
    </citation>
    <scope>NUCLEOTIDE SEQUENCE [LARGE SCALE GENOMIC DNA]</scope>
    <source>
        <strain evidence="3 4">7GSK02</strain>
    </source>
</reference>
<dbReference type="Pfam" id="PF04076">
    <property type="entry name" value="BOF"/>
    <property type="match status" value="1"/>
</dbReference>
<dbReference type="InterPro" id="IPR036700">
    <property type="entry name" value="BOBF_sf"/>
</dbReference>
<evidence type="ECO:0000313" key="3">
    <source>
        <dbReference type="EMBL" id="TKC79076.1"/>
    </source>
</evidence>
<keyword evidence="1 2" id="KW-0732">Signal</keyword>
<organism evidence="3 4">
    <name type="scientific">Trinickia terrae</name>
    <dbReference type="NCBI Taxonomy" id="2571161"/>
    <lineage>
        <taxon>Bacteria</taxon>
        <taxon>Pseudomonadati</taxon>
        <taxon>Pseudomonadota</taxon>
        <taxon>Betaproteobacteria</taxon>
        <taxon>Burkholderiales</taxon>
        <taxon>Burkholderiaceae</taxon>
        <taxon>Trinickia</taxon>
    </lineage>
</organism>
<dbReference type="EMBL" id="SWJE01000025">
    <property type="protein sequence ID" value="TKC79076.1"/>
    <property type="molecule type" value="Genomic_DNA"/>
</dbReference>
<evidence type="ECO:0000256" key="2">
    <source>
        <dbReference type="SAM" id="SignalP"/>
    </source>
</evidence>